<comment type="caution">
    <text evidence="2">The sequence shown here is derived from an EMBL/GenBank/DDBJ whole genome shotgun (WGS) entry which is preliminary data.</text>
</comment>
<proteinExistence type="predicted"/>
<evidence type="ECO:0000313" key="2">
    <source>
        <dbReference type="EMBL" id="PWY54382.1"/>
    </source>
</evidence>
<sequence>MYELLSGLFFDKTNVFGLVLYGLMYVMFIISEVKEEKNEKVVYYLDDFFRTGIFSIVVGV</sequence>
<gene>
    <name evidence="2" type="ORF">DGG96_17390</name>
</gene>
<accession>A0A317U1K7</accession>
<organism evidence="2 3">
    <name type="scientific">Legionella qingyii</name>
    <dbReference type="NCBI Taxonomy" id="2184757"/>
    <lineage>
        <taxon>Bacteria</taxon>
        <taxon>Pseudomonadati</taxon>
        <taxon>Pseudomonadota</taxon>
        <taxon>Gammaproteobacteria</taxon>
        <taxon>Legionellales</taxon>
        <taxon>Legionellaceae</taxon>
        <taxon>Legionella</taxon>
    </lineage>
</organism>
<evidence type="ECO:0000313" key="3">
    <source>
        <dbReference type="Proteomes" id="UP000247152"/>
    </source>
</evidence>
<keyword evidence="1" id="KW-1133">Transmembrane helix</keyword>
<dbReference type="Proteomes" id="UP000247152">
    <property type="component" value="Unassembled WGS sequence"/>
</dbReference>
<name>A0A317U1K7_9GAMM</name>
<feature type="transmembrane region" description="Helical" evidence="1">
    <location>
        <begin position="12"/>
        <end position="30"/>
    </location>
</feature>
<dbReference type="AlphaFoldDB" id="A0A317U1K7"/>
<protein>
    <submittedName>
        <fullName evidence="2">Uncharacterized protein</fullName>
    </submittedName>
</protein>
<keyword evidence="1" id="KW-0812">Transmembrane</keyword>
<dbReference type="EMBL" id="QHJG01000036">
    <property type="protein sequence ID" value="PWY54382.1"/>
    <property type="molecule type" value="Genomic_DNA"/>
</dbReference>
<reference evidence="2 3" key="1">
    <citation type="submission" date="2018-05" db="EMBL/GenBank/DDBJ databases">
        <title>Legionella qingyii sp.nov., whole genome shotgun sequence.</title>
        <authorList>
            <person name="Wu H."/>
            <person name="Zhu Q."/>
            <person name="Hu C."/>
        </authorList>
    </citation>
    <scope>NUCLEOTIDE SEQUENCE [LARGE SCALE GENOMIC DNA]</scope>
    <source>
        <strain evidence="2 3">HEB18</strain>
    </source>
</reference>
<evidence type="ECO:0000256" key="1">
    <source>
        <dbReference type="SAM" id="Phobius"/>
    </source>
</evidence>
<keyword evidence="1" id="KW-0472">Membrane</keyword>